<feature type="non-terminal residue" evidence="3">
    <location>
        <position position="32"/>
    </location>
</feature>
<protein>
    <submittedName>
        <fullName evidence="3">Transcriptional regulator</fullName>
    </submittedName>
</protein>
<evidence type="ECO:0000313" key="3">
    <source>
        <dbReference type="EMBL" id="PDW02857.1"/>
    </source>
</evidence>
<name>A0A2A6RIF3_9CHLR</name>
<dbReference type="RefSeq" id="WP_165774682.1">
    <property type="nucleotide sequence ID" value="NZ_NQWI01000050.1"/>
</dbReference>
<dbReference type="SUPFAM" id="SSF50118">
    <property type="entry name" value="Cell growth inhibitor/plasmid maintenance toxic component"/>
    <property type="match status" value="1"/>
</dbReference>
<accession>A0A2A6RIF3</accession>
<evidence type="ECO:0000256" key="1">
    <source>
        <dbReference type="ARBA" id="ARBA00007521"/>
    </source>
</evidence>
<comment type="caution">
    <text evidence="3">The sequence shown here is derived from an EMBL/GenBank/DDBJ whole genome shotgun (WGS) entry which is preliminary data.</text>
</comment>
<dbReference type="Gene3D" id="2.30.30.110">
    <property type="match status" value="1"/>
</dbReference>
<proteinExistence type="inferred from homology"/>
<reference evidence="4" key="1">
    <citation type="submission" date="2017-08" db="EMBL/GenBank/DDBJ databases">
        <authorList>
            <person name="Grouzdev D.S."/>
            <person name="Gaisin V.A."/>
            <person name="Rysina M.S."/>
            <person name="Gorlenko V.M."/>
        </authorList>
    </citation>
    <scope>NUCLEOTIDE SEQUENCE [LARGE SCALE GENOMIC DNA]</scope>
    <source>
        <strain evidence="4">Kir15-3F</strain>
    </source>
</reference>
<evidence type="ECO:0000313" key="4">
    <source>
        <dbReference type="Proteomes" id="UP000220527"/>
    </source>
</evidence>
<dbReference type="EMBL" id="NQWI01000050">
    <property type="protein sequence ID" value="PDW02857.1"/>
    <property type="molecule type" value="Genomic_DNA"/>
</dbReference>
<keyword evidence="4" id="KW-1185">Reference proteome</keyword>
<gene>
    <name evidence="3" type="ORF">CJ255_11815</name>
</gene>
<comment type="similarity">
    <text evidence="1">Belongs to the PemK/MazF family.</text>
</comment>
<dbReference type="InterPro" id="IPR003477">
    <property type="entry name" value="PemK-like"/>
</dbReference>
<dbReference type="GO" id="GO:0003677">
    <property type="term" value="F:DNA binding"/>
    <property type="evidence" value="ECO:0007669"/>
    <property type="project" value="InterPro"/>
</dbReference>
<keyword evidence="2" id="KW-1277">Toxin-antitoxin system</keyword>
<dbReference type="AlphaFoldDB" id="A0A2A6RIF3"/>
<dbReference type="Pfam" id="PF02452">
    <property type="entry name" value="PemK_toxin"/>
    <property type="match status" value="1"/>
</dbReference>
<dbReference type="InterPro" id="IPR011067">
    <property type="entry name" value="Plasmid_toxin/cell-grow_inhib"/>
</dbReference>
<dbReference type="Proteomes" id="UP000220527">
    <property type="component" value="Unassembled WGS sequence"/>
</dbReference>
<organism evidence="3 4">
    <name type="scientific">Candidatus Viridilinea mediisalina</name>
    <dbReference type="NCBI Taxonomy" id="2024553"/>
    <lineage>
        <taxon>Bacteria</taxon>
        <taxon>Bacillati</taxon>
        <taxon>Chloroflexota</taxon>
        <taxon>Chloroflexia</taxon>
        <taxon>Chloroflexales</taxon>
        <taxon>Chloroflexineae</taxon>
        <taxon>Oscillochloridaceae</taxon>
        <taxon>Candidatus Viridilinea</taxon>
    </lineage>
</organism>
<evidence type="ECO:0000256" key="2">
    <source>
        <dbReference type="ARBA" id="ARBA00022649"/>
    </source>
</evidence>
<sequence>MGVGMKRFDVFLVTLDPTVGVEMQKTRPCLII</sequence>